<protein>
    <submittedName>
        <fullName evidence="1">Uncharacterized protein</fullName>
    </submittedName>
</protein>
<evidence type="ECO:0000313" key="2">
    <source>
        <dbReference type="Proteomes" id="UP001596031"/>
    </source>
</evidence>
<sequence>MNTPVRLECVCIHGLWLPCEYETQHDKVIIRCLGDIDRACLDLPRRWLPLDEALRQYFDAVPSARKMVVLVPREGVSSDRWTCRQALKRDLVAEIEESMECAAA</sequence>
<name>A0ABW0PJI9_9BURK</name>
<accession>A0ABW0PJI9</accession>
<dbReference type="EMBL" id="JBHSMS010000055">
    <property type="protein sequence ID" value="MFC5512819.1"/>
    <property type="molecule type" value="Genomic_DNA"/>
</dbReference>
<dbReference type="RefSeq" id="WP_379723819.1">
    <property type="nucleotide sequence ID" value="NZ_JBHSMS010000055.1"/>
</dbReference>
<organism evidence="1 2">
    <name type="scientific">Massilia jejuensis</name>
    <dbReference type="NCBI Taxonomy" id="648894"/>
    <lineage>
        <taxon>Bacteria</taxon>
        <taxon>Pseudomonadati</taxon>
        <taxon>Pseudomonadota</taxon>
        <taxon>Betaproteobacteria</taxon>
        <taxon>Burkholderiales</taxon>
        <taxon>Oxalobacteraceae</taxon>
        <taxon>Telluria group</taxon>
        <taxon>Massilia</taxon>
    </lineage>
</organism>
<proteinExistence type="predicted"/>
<keyword evidence="2" id="KW-1185">Reference proteome</keyword>
<gene>
    <name evidence="1" type="ORF">ACFPOU_17080</name>
</gene>
<evidence type="ECO:0000313" key="1">
    <source>
        <dbReference type="EMBL" id="MFC5512819.1"/>
    </source>
</evidence>
<dbReference type="Proteomes" id="UP001596031">
    <property type="component" value="Unassembled WGS sequence"/>
</dbReference>
<comment type="caution">
    <text evidence="1">The sequence shown here is derived from an EMBL/GenBank/DDBJ whole genome shotgun (WGS) entry which is preliminary data.</text>
</comment>
<reference evidence="2" key="1">
    <citation type="journal article" date="2019" name="Int. J. Syst. Evol. Microbiol.">
        <title>The Global Catalogue of Microorganisms (GCM) 10K type strain sequencing project: providing services to taxonomists for standard genome sequencing and annotation.</title>
        <authorList>
            <consortium name="The Broad Institute Genomics Platform"/>
            <consortium name="The Broad Institute Genome Sequencing Center for Infectious Disease"/>
            <person name="Wu L."/>
            <person name="Ma J."/>
        </authorList>
    </citation>
    <scope>NUCLEOTIDE SEQUENCE [LARGE SCALE GENOMIC DNA]</scope>
    <source>
        <strain evidence="2">CCUG 38813</strain>
    </source>
</reference>